<dbReference type="Gene3D" id="1.10.540.10">
    <property type="entry name" value="Acyl-CoA dehydrogenase/oxidase, N-terminal domain"/>
    <property type="match status" value="1"/>
</dbReference>
<organism evidence="6 7">
    <name type="scientific">Pallidibacillus thermolactis</name>
    <dbReference type="NCBI Taxonomy" id="251051"/>
    <lineage>
        <taxon>Bacteria</taxon>
        <taxon>Bacillati</taxon>
        <taxon>Bacillota</taxon>
        <taxon>Bacilli</taxon>
        <taxon>Bacillales</taxon>
        <taxon>Bacillaceae</taxon>
        <taxon>Pallidibacillus</taxon>
    </lineage>
</organism>
<dbReference type="Gene3D" id="2.40.110.10">
    <property type="entry name" value="Butyryl-CoA Dehydrogenase, subunit A, domain 2"/>
    <property type="match status" value="1"/>
</dbReference>
<protein>
    <submittedName>
        <fullName evidence="6">Acyl-CoA/acyl-ACP dehydrogenase</fullName>
    </submittedName>
</protein>
<evidence type="ECO:0000313" key="7">
    <source>
        <dbReference type="Proteomes" id="UP001208656"/>
    </source>
</evidence>
<name>A0ABT2WEX0_9BACI</name>
<dbReference type="InterPro" id="IPR037069">
    <property type="entry name" value="AcylCoA_DH/ox_N_sf"/>
</dbReference>
<dbReference type="InterPro" id="IPR009100">
    <property type="entry name" value="AcylCoA_DH/oxidase_NM_dom_sf"/>
</dbReference>
<dbReference type="EMBL" id="JAOUSE010000004">
    <property type="protein sequence ID" value="MCU9593354.1"/>
    <property type="molecule type" value="Genomic_DNA"/>
</dbReference>
<dbReference type="InterPro" id="IPR013786">
    <property type="entry name" value="AcylCoA_DH/ox_N"/>
</dbReference>
<dbReference type="SUPFAM" id="SSF47203">
    <property type="entry name" value="Acyl-CoA dehydrogenase C-terminal domain-like"/>
    <property type="match status" value="1"/>
</dbReference>
<keyword evidence="7" id="KW-1185">Reference proteome</keyword>
<comment type="caution">
    <text evidence="6">The sequence shown here is derived from an EMBL/GenBank/DDBJ whole genome shotgun (WGS) entry which is preliminary data.</text>
</comment>
<evidence type="ECO:0000259" key="3">
    <source>
        <dbReference type="Pfam" id="PF02770"/>
    </source>
</evidence>
<dbReference type="InterPro" id="IPR046373">
    <property type="entry name" value="Acyl-CoA_Oxase/DH_mid-dom_sf"/>
</dbReference>
<evidence type="ECO:0000259" key="5">
    <source>
        <dbReference type="Pfam" id="PF08028"/>
    </source>
</evidence>
<dbReference type="RefSeq" id="WP_263060916.1">
    <property type="nucleotide sequence ID" value="NZ_JAOUSE010000004.1"/>
</dbReference>
<feature type="domain" description="Acyl-CoA dehydrogenase C-terminal" evidence="5">
    <location>
        <begin position="244"/>
        <end position="361"/>
    </location>
</feature>
<evidence type="ECO:0000259" key="4">
    <source>
        <dbReference type="Pfam" id="PF02771"/>
    </source>
</evidence>
<dbReference type="Pfam" id="PF02770">
    <property type="entry name" value="Acyl-CoA_dh_M"/>
    <property type="match status" value="1"/>
</dbReference>
<feature type="domain" description="Acyl-CoA dehydrogenase/oxidase N-terminal" evidence="4">
    <location>
        <begin position="8"/>
        <end position="94"/>
    </location>
</feature>
<dbReference type="InterPro" id="IPR036250">
    <property type="entry name" value="AcylCo_DH-like_C"/>
</dbReference>
<feature type="domain" description="Acyl-CoA oxidase/dehydrogenase middle" evidence="3">
    <location>
        <begin position="123"/>
        <end position="216"/>
    </location>
</feature>
<sequence length="382" mass="43005">MERFTRKDQQNFIKKAEELATVFKERAAIYDTNGTFPYENFADLKQNGFLALTVPKEYGGYGLNLLDYLKVIEQIAKGDGSTALSLGWHLGIILEQSENRSWRKESFAKLCELIVKHKALINTASSERATGSPSRGGVPTTTAIKEKNNWRINGKKAFTSMAVALDYYLVTVDVNHSGKIGLILVEKETEGVHIEETWDSIAMRGTKSDDLILNDVLVPEDALLHVEDRSKKNYPKGWMLQIPACYIGIASSARDYAIQFASEYKPNTLSGPIKEVPEVRRKVGEMELELFKARELLYSVARKWVEQPEERRKMGSELAAVKHIATNSANKIVDLAMRIVGARSLSAKNPLQRYFRDVRAGLHNPPSDDMILYNLAKDVLDH</sequence>
<dbReference type="Gene3D" id="1.20.140.10">
    <property type="entry name" value="Butyryl-CoA Dehydrogenase, subunit A, domain 3"/>
    <property type="match status" value="1"/>
</dbReference>
<evidence type="ECO:0000256" key="1">
    <source>
        <dbReference type="ARBA" id="ARBA00022630"/>
    </source>
</evidence>
<dbReference type="Pfam" id="PF08028">
    <property type="entry name" value="Acyl-CoA_dh_2"/>
    <property type="match status" value="1"/>
</dbReference>
<dbReference type="InterPro" id="IPR013107">
    <property type="entry name" value="Acyl-CoA_DH_C"/>
</dbReference>
<proteinExistence type="predicted"/>
<evidence type="ECO:0000256" key="2">
    <source>
        <dbReference type="ARBA" id="ARBA00023002"/>
    </source>
</evidence>
<keyword evidence="2" id="KW-0560">Oxidoreductase</keyword>
<dbReference type="PANTHER" id="PTHR43884:SF25">
    <property type="entry name" value="ACYL-COA DEHYDROGENASE YDBM-RELATED"/>
    <property type="match status" value="1"/>
</dbReference>
<accession>A0ABT2WEX0</accession>
<reference evidence="6 7" key="1">
    <citation type="submission" date="2022-10" db="EMBL/GenBank/DDBJ databases">
        <title>Description of Fervidibacillus gen. nov. in the family Fervidibacillaceae fam. nov. with two species, Fervidibacillus albus sp. nov., and Fervidibacillus halotolerans sp. nov., isolated from tidal flat sediments.</title>
        <authorList>
            <person name="Kwon K.K."/>
            <person name="Yang S.-H."/>
        </authorList>
    </citation>
    <scope>NUCLEOTIDE SEQUENCE [LARGE SCALE GENOMIC DNA]</scope>
    <source>
        <strain evidence="6 7">DSM 23332</strain>
    </source>
</reference>
<gene>
    <name evidence="6" type="ORF">OEV82_02645</name>
</gene>
<dbReference type="InterPro" id="IPR006091">
    <property type="entry name" value="Acyl-CoA_Oxase/DH_mid-dom"/>
</dbReference>
<keyword evidence="1" id="KW-0285">Flavoprotein</keyword>
<dbReference type="CDD" id="cd00567">
    <property type="entry name" value="ACAD"/>
    <property type="match status" value="1"/>
</dbReference>
<dbReference type="PIRSF" id="PIRSF016578">
    <property type="entry name" value="HsaA"/>
    <property type="match status" value="1"/>
</dbReference>
<dbReference type="Pfam" id="PF02771">
    <property type="entry name" value="Acyl-CoA_dh_N"/>
    <property type="match status" value="1"/>
</dbReference>
<evidence type="ECO:0000313" key="6">
    <source>
        <dbReference type="EMBL" id="MCU9593354.1"/>
    </source>
</evidence>
<dbReference type="Proteomes" id="UP001208656">
    <property type="component" value="Unassembled WGS sequence"/>
</dbReference>
<dbReference type="SUPFAM" id="SSF56645">
    <property type="entry name" value="Acyl-CoA dehydrogenase NM domain-like"/>
    <property type="match status" value="1"/>
</dbReference>
<dbReference type="PANTHER" id="PTHR43884">
    <property type="entry name" value="ACYL-COA DEHYDROGENASE"/>
    <property type="match status" value="1"/>
</dbReference>